<dbReference type="AlphaFoldDB" id="A0A1Q9GMJ9"/>
<feature type="domain" description="CBS" evidence="3">
    <location>
        <begin position="8"/>
        <end position="64"/>
    </location>
</feature>
<dbReference type="Pfam" id="PF00571">
    <property type="entry name" value="CBS"/>
    <property type="match status" value="2"/>
</dbReference>
<keyword evidence="5" id="KW-1185">Reference proteome</keyword>
<gene>
    <name evidence="4" type="ORF">BIT28_17850</name>
</gene>
<sequence>MFTVADMMTPHPHTLTSAHTLADAKKLMEEKGIHHVPVTDKDNHLIGLVSQRDILSAQESSLEQTHQSSFISALDIPLEQCMHRNLSNVEPHAGLKEAAIYMQKHKIGCLPVLHQNKLVGIITDSDFVSIAINLLEIQEEVEPTEQGDANFY</sequence>
<evidence type="ECO:0000256" key="1">
    <source>
        <dbReference type="ARBA" id="ARBA00022737"/>
    </source>
</evidence>
<evidence type="ECO:0000313" key="4">
    <source>
        <dbReference type="EMBL" id="OLQ75884.1"/>
    </source>
</evidence>
<dbReference type="PROSITE" id="PS51371">
    <property type="entry name" value="CBS"/>
    <property type="match status" value="2"/>
</dbReference>
<proteinExistence type="predicted"/>
<organism evidence="4 5">
    <name type="scientific">Photobacterium proteolyticum</name>
    <dbReference type="NCBI Taxonomy" id="1903952"/>
    <lineage>
        <taxon>Bacteria</taxon>
        <taxon>Pseudomonadati</taxon>
        <taxon>Pseudomonadota</taxon>
        <taxon>Gammaproteobacteria</taxon>
        <taxon>Vibrionales</taxon>
        <taxon>Vibrionaceae</taxon>
        <taxon>Photobacterium</taxon>
    </lineage>
</organism>
<dbReference type="RefSeq" id="WP_075763630.1">
    <property type="nucleotide sequence ID" value="NZ_MJIL01000069.1"/>
</dbReference>
<dbReference type="CDD" id="cd04584">
    <property type="entry name" value="CBS_pair_AcuB_like"/>
    <property type="match status" value="1"/>
</dbReference>
<dbReference type="Gene3D" id="3.10.580.10">
    <property type="entry name" value="CBS-domain"/>
    <property type="match status" value="1"/>
</dbReference>
<evidence type="ECO:0000313" key="5">
    <source>
        <dbReference type="Proteomes" id="UP000186905"/>
    </source>
</evidence>
<evidence type="ECO:0000256" key="2">
    <source>
        <dbReference type="PROSITE-ProRule" id="PRU00703"/>
    </source>
</evidence>
<accession>A0A1Q9GMJ9</accession>
<keyword evidence="1" id="KW-0677">Repeat</keyword>
<dbReference type="InterPro" id="IPR046342">
    <property type="entry name" value="CBS_dom_sf"/>
</dbReference>
<protein>
    <submittedName>
        <fullName evidence="4">Acetoin utilization protein AcuB</fullName>
    </submittedName>
</protein>
<dbReference type="InterPro" id="IPR051462">
    <property type="entry name" value="CBS_domain-containing"/>
</dbReference>
<dbReference type="PANTHER" id="PTHR48108:SF34">
    <property type="entry name" value="CBS DOMAIN-CONTAINING PROTEIN YHCV"/>
    <property type="match status" value="1"/>
</dbReference>
<dbReference type="Proteomes" id="UP000186905">
    <property type="component" value="Unassembled WGS sequence"/>
</dbReference>
<dbReference type="PANTHER" id="PTHR48108">
    <property type="entry name" value="CBS DOMAIN-CONTAINING PROTEIN CBSX2, CHLOROPLASTIC"/>
    <property type="match status" value="1"/>
</dbReference>
<dbReference type="SUPFAM" id="SSF54631">
    <property type="entry name" value="CBS-domain pair"/>
    <property type="match status" value="1"/>
</dbReference>
<dbReference type="InterPro" id="IPR000644">
    <property type="entry name" value="CBS_dom"/>
</dbReference>
<name>A0A1Q9GMJ9_9GAMM</name>
<feature type="domain" description="CBS" evidence="3">
    <location>
        <begin position="82"/>
        <end position="137"/>
    </location>
</feature>
<dbReference type="EMBL" id="MJIL01000069">
    <property type="protein sequence ID" value="OLQ75884.1"/>
    <property type="molecule type" value="Genomic_DNA"/>
</dbReference>
<keyword evidence="2" id="KW-0129">CBS domain</keyword>
<dbReference type="OrthoDB" id="9802114at2"/>
<dbReference type="STRING" id="1903952.BIT28_17850"/>
<reference evidence="4 5" key="1">
    <citation type="submission" date="2016-09" db="EMBL/GenBank/DDBJ databases">
        <title>Photobacterium proteolyticum sp. nov. a protease producing bacterium isolated from ocean sediments of Laizhou Bay.</title>
        <authorList>
            <person name="Li Y."/>
        </authorList>
    </citation>
    <scope>NUCLEOTIDE SEQUENCE [LARGE SCALE GENOMIC DNA]</scope>
    <source>
        <strain evidence="4 5">13-12</strain>
    </source>
</reference>
<evidence type="ECO:0000259" key="3">
    <source>
        <dbReference type="PROSITE" id="PS51371"/>
    </source>
</evidence>
<dbReference type="SMART" id="SM00116">
    <property type="entry name" value="CBS"/>
    <property type="match status" value="2"/>
</dbReference>
<comment type="caution">
    <text evidence="4">The sequence shown here is derived from an EMBL/GenBank/DDBJ whole genome shotgun (WGS) entry which is preliminary data.</text>
</comment>